<dbReference type="KEGG" id="pmt:PMT_0221"/>
<dbReference type="AlphaFoldDB" id="Q7V8V3"/>
<name>Q7V8V3_PROMM</name>
<protein>
    <submittedName>
        <fullName evidence="2">NHL repeat</fullName>
    </submittedName>
</protein>
<dbReference type="SUPFAM" id="SSF101898">
    <property type="entry name" value="NHL repeat"/>
    <property type="match status" value="1"/>
</dbReference>
<keyword evidence="3" id="KW-1185">Reference proteome</keyword>
<organism evidence="2 3">
    <name type="scientific">Prochlorococcus marinus (strain MIT 9313)</name>
    <dbReference type="NCBI Taxonomy" id="74547"/>
    <lineage>
        <taxon>Bacteria</taxon>
        <taxon>Bacillati</taxon>
        <taxon>Cyanobacteriota</taxon>
        <taxon>Cyanophyceae</taxon>
        <taxon>Synechococcales</taxon>
        <taxon>Prochlorococcaceae</taxon>
        <taxon>Prochlorococcus</taxon>
    </lineage>
</organism>
<keyword evidence="1" id="KW-0732">Signal</keyword>
<evidence type="ECO:0000313" key="2">
    <source>
        <dbReference type="EMBL" id="CAE20396.1"/>
    </source>
</evidence>
<dbReference type="HOGENOM" id="CLU_393247_0_0_3"/>
<dbReference type="eggNOG" id="COG3386">
    <property type="taxonomic scope" value="Bacteria"/>
</dbReference>
<reference evidence="2 3" key="1">
    <citation type="journal article" date="2003" name="Nature">
        <title>Genome divergence in two Prochlorococcus ecotypes reflects oceanic niche differentiation.</title>
        <authorList>
            <person name="Rocap G."/>
            <person name="Larimer F.W."/>
            <person name="Lamerdin J.E."/>
            <person name="Malfatti S."/>
            <person name="Chain P."/>
            <person name="Ahlgren N.A."/>
            <person name="Arellano A."/>
            <person name="Coleman M."/>
            <person name="Hauser L."/>
            <person name="Hess W.R."/>
            <person name="Johnson Z.I."/>
            <person name="Land M.L."/>
            <person name="Lindell D."/>
            <person name="Post A.F."/>
            <person name="Regala W."/>
            <person name="Shah M."/>
            <person name="Shaw S.L."/>
            <person name="Steglich C."/>
            <person name="Sullivan M.B."/>
            <person name="Ting C.S."/>
            <person name="Tolonen A."/>
            <person name="Webb E.A."/>
            <person name="Zinser E.R."/>
            <person name="Chisholm S.W."/>
        </authorList>
    </citation>
    <scope>NUCLEOTIDE SEQUENCE [LARGE SCALE GENOMIC DNA]</scope>
    <source>
        <strain evidence="3">MIT 9313</strain>
    </source>
</reference>
<feature type="chain" id="PRO_5004294464" evidence="1">
    <location>
        <begin position="23"/>
        <end position="666"/>
    </location>
</feature>
<dbReference type="InterPro" id="IPR011042">
    <property type="entry name" value="6-blade_b-propeller_TolB-like"/>
</dbReference>
<dbReference type="Gene3D" id="2.120.10.30">
    <property type="entry name" value="TolB, C-terminal domain"/>
    <property type="match status" value="2"/>
</dbReference>
<proteinExistence type="predicted"/>
<sequence>MKPISFPILGGALLGSLSVLLASCDVSSITGNASSFSGRVSVLGKPVSEAKVLLWQSSAKDGAKKIVETKTSKDGAFKLSIPSNKDKVSYLISEGGSIDGQDTDNLKMLSVLDSNSNKSVVINELTSVGSVWPNAQLINGNKISGSKTALAIGSGHVRHLVNTSNGKYGETLLNGLNLPNSETMVRLNVLSNLLALCGNSNTADGCSQLLNLTNSDNSLNALISIAKEPWAKASELYKLFTHQYPLNKAEQIREGATLPYLLFEPESFSLSIRLEGGGAMALGKMMFDDNANMWSGANWMPGSQSGVINSIGGGLTKFNSSGEALSPSPQGYNGQGLNGVGWGTGVSKNYAWVGTFNNKIGVFDLEDGKPVGPATVDGEIGQLQAVTTAANGDVWIADNTKDHMIRFPDGDYKNGERLTIKGLQAPFGIAVDQQNRVWVTSSYNNKLTIFPGENPEAVKTIDIALGARGVAIDSKGNAWVAQQTDSATLVLPPGVSKAPPRPTTIMQEFMQGLEYAKANPQQTSSGMIALISPDLKMIKSDIAKGDVYIPWGVSIDGNDNVWVANLFGSSLMHICGANTSNCPEGKTTGDVIHDYQSGVIQMNTDVIIDDAGNIWSANNWYDENAVINKSYLGRTSTFAGGQGFVVTYGVAGPVKNPLLGVVRRPE</sequence>
<dbReference type="EMBL" id="BX548175">
    <property type="protein sequence ID" value="CAE20396.1"/>
    <property type="molecule type" value="Genomic_DNA"/>
</dbReference>
<gene>
    <name evidence="2" type="ordered locus">PMT_0221</name>
</gene>
<accession>Q7V8V3</accession>
<evidence type="ECO:0000313" key="3">
    <source>
        <dbReference type="Proteomes" id="UP000001423"/>
    </source>
</evidence>
<dbReference type="OrthoDB" id="9787204at2"/>
<feature type="signal peptide" evidence="1">
    <location>
        <begin position="1"/>
        <end position="22"/>
    </location>
</feature>
<dbReference type="PROSITE" id="PS51257">
    <property type="entry name" value="PROKAR_LIPOPROTEIN"/>
    <property type="match status" value="1"/>
</dbReference>
<evidence type="ECO:0000256" key="1">
    <source>
        <dbReference type="SAM" id="SignalP"/>
    </source>
</evidence>
<dbReference type="Proteomes" id="UP000001423">
    <property type="component" value="Chromosome"/>
</dbReference>